<name>A0A940S4D1_9RHOB</name>
<sequence>MFRTVAALAIVAASPGQAQQIYERVKYLEASCQTLIVSVSDRPLVTADAALYFDGMIQGAAAAGSTPAAVLNAYRVLCNRDPAYTVESALKRVMKDLGR</sequence>
<gene>
    <name evidence="1" type="ORF">J5474_15900</name>
</gene>
<evidence type="ECO:0000313" key="2">
    <source>
        <dbReference type="Proteomes" id="UP000675940"/>
    </source>
</evidence>
<dbReference type="RefSeq" id="WP_209361914.1">
    <property type="nucleotide sequence ID" value="NZ_JAGISH010000009.1"/>
</dbReference>
<proteinExistence type="predicted"/>
<dbReference type="Proteomes" id="UP000675940">
    <property type="component" value="Unassembled WGS sequence"/>
</dbReference>
<protein>
    <submittedName>
        <fullName evidence="1">Uncharacterized protein</fullName>
    </submittedName>
</protein>
<organism evidence="1 2">
    <name type="scientific">Sagittula salina</name>
    <dbReference type="NCBI Taxonomy" id="2820268"/>
    <lineage>
        <taxon>Bacteria</taxon>
        <taxon>Pseudomonadati</taxon>
        <taxon>Pseudomonadota</taxon>
        <taxon>Alphaproteobacteria</taxon>
        <taxon>Rhodobacterales</taxon>
        <taxon>Roseobacteraceae</taxon>
        <taxon>Sagittula</taxon>
    </lineage>
</organism>
<dbReference type="EMBL" id="JAGISH010000009">
    <property type="protein sequence ID" value="MBP0483964.1"/>
    <property type="molecule type" value="Genomic_DNA"/>
</dbReference>
<dbReference type="AlphaFoldDB" id="A0A940S4D1"/>
<keyword evidence="2" id="KW-1185">Reference proteome</keyword>
<reference evidence="1" key="1">
    <citation type="submission" date="2021-03" db="EMBL/GenBank/DDBJ databases">
        <title>Sagittula salina sp. nov. strain M10.9X isolated from the marine waste.</title>
        <authorList>
            <person name="Satari L."/>
            <person name="Molina-Menor E."/>
            <person name="Vidal-Verdu A."/>
            <person name="Pascual J."/>
            <person name="Pereto J."/>
            <person name="Porcar M."/>
        </authorList>
    </citation>
    <scope>NUCLEOTIDE SEQUENCE</scope>
    <source>
        <strain evidence="1">M10.9X</strain>
    </source>
</reference>
<accession>A0A940S4D1</accession>
<comment type="caution">
    <text evidence="1">The sequence shown here is derived from an EMBL/GenBank/DDBJ whole genome shotgun (WGS) entry which is preliminary data.</text>
</comment>
<evidence type="ECO:0000313" key="1">
    <source>
        <dbReference type="EMBL" id="MBP0483964.1"/>
    </source>
</evidence>